<evidence type="ECO:0000256" key="1">
    <source>
        <dbReference type="SAM" id="Coils"/>
    </source>
</evidence>
<evidence type="ECO:0000256" key="2">
    <source>
        <dbReference type="SAM" id="MobiDB-lite"/>
    </source>
</evidence>
<dbReference type="VEuPathDB" id="FungiDB:FOMG_17353"/>
<dbReference type="Proteomes" id="UP000030703">
    <property type="component" value="Unassembled WGS sequence"/>
</dbReference>
<proteinExistence type="predicted"/>
<accession>W9Z2S7</accession>
<reference evidence="3" key="1">
    <citation type="submission" date="2012-04" db="EMBL/GenBank/DDBJ databases">
        <title>The Genome Sequence of Fusarium oxysporum melonis.</title>
        <authorList>
            <consortium name="The Broad Institute Genome Sequencing Platform"/>
            <person name="Ma L.-J."/>
            <person name="Gale L.R."/>
            <person name="Schwartz D.C."/>
            <person name="Zhou S."/>
            <person name="Corby-Kistler H."/>
            <person name="Young S.K."/>
            <person name="Zeng Q."/>
            <person name="Gargeya S."/>
            <person name="Fitzgerald M."/>
            <person name="Haas B."/>
            <person name="Abouelleil A."/>
            <person name="Alvarado L."/>
            <person name="Arachchi H.M."/>
            <person name="Berlin A."/>
            <person name="Brown A."/>
            <person name="Chapman S.B."/>
            <person name="Chen Z."/>
            <person name="Dunbar C."/>
            <person name="Freedman E."/>
            <person name="Gearin G."/>
            <person name="Goldberg J."/>
            <person name="Griggs A."/>
            <person name="Gujja S."/>
            <person name="Heiman D."/>
            <person name="Howarth C."/>
            <person name="Larson L."/>
            <person name="Lui A."/>
            <person name="MacDonald P.J.P."/>
            <person name="Montmayeur A."/>
            <person name="Murphy C."/>
            <person name="Neiman D."/>
            <person name="Pearson M."/>
            <person name="Priest M."/>
            <person name="Roberts A."/>
            <person name="Saif S."/>
            <person name="Shea T."/>
            <person name="Shenoy N."/>
            <person name="Sisk P."/>
            <person name="Stolte C."/>
            <person name="Sykes S."/>
            <person name="Wortman J."/>
            <person name="Nusbaum C."/>
            <person name="Birren B."/>
        </authorList>
    </citation>
    <scope>NUCLEOTIDE SEQUENCE</scope>
    <source>
        <strain evidence="3">26406</strain>
    </source>
</reference>
<keyword evidence="1" id="KW-0175">Coiled coil</keyword>
<name>W9Z2S7_FUSOX</name>
<dbReference type="EMBL" id="JH659372">
    <property type="protein sequence ID" value="EXK26074.1"/>
    <property type="molecule type" value="Genomic_DNA"/>
</dbReference>
<dbReference type="HOGENOM" id="CLU_2084950_0_0_1"/>
<feature type="region of interest" description="Disordered" evidence="2">
    <location>
        <begin position="21"/>
        <end position="42"/>
    </location>
</feature>
<organism evidence="3">
    <name type="scientific">Fusarium oxysporum f. sp. melonis 26406</name>
    <dbReference type="NCBI Taxonomy" id="1089452"/>
    <lineage>
        <taxon>Eukaryota</taxon>
        <taxon>Fungi</taxon>
        <taxon>Dikarya</taxon>
        <taxon>Ascomycota</taxon>
        <taxon>Pezizomycotina</taxon>
        <taxon>Sordariomycetes</taxon>
        <taxon>Hypocreomycetidae</taxon>
        <taxon>Hypocreales</taxon>
        <taxon>Nectriaceae</taxon>
        <taxon>Fusarium</taxon>
        <taxon>Fusarium oxysporum species complex</taxon>
    </lineage>
</organism>
<sequence>MHYFPNLPGHIANLNHTTGRLLRDMSAPPSPSGYRPPQGAEETLSQQLVSKAIMLATVQVQRLRHQHLTVGVGENKEDLKPRHFLAELKQARQGLIDQLNSTTKKLRRKIVKLEGRA</sequence>
<reference evidence="3" key="2">
    <citation type="submission" date="2012-05" db="EMBL/GenBank/DDBJ databases">
        <title>Annotation of the Genome Sequence of Fusarium oxysporum f. sp. melonis 26406.</title>
        <authorList>
            <consortium name="The Broad Institute Genomics Platform"/>
            <person name="Ma L.-J."/>
            <person name="Corby-Kistler H."/>
            <person name="Broz K."/>
            <person name="Gale L.R."/>
            <person name="Jonkers W."/>
            <person name="O'Donnell K."/>
            <person name="Ploetz R."/>
            <person name="Steinberg C."/>
            <person name="Schwartz D.C."/>
            <person name="VanEtten H."/>
            <person name="Zhou S."/>
            <person name="Young S.K."/>
            <person name="Zeng Q."/>
            <person name="Gargeya S."/>
            <person name="Fitzgerald M."/>
            <person name="Abouelleil A."/>
            <person name="Alvarado L."/>
            <person name="Chapman S.B."/>
            <person name="Gainer-Dewar J."/>
            <person name="Goldberg J."/>
            <person name="Griggs A."/>
            <person name="Gujja S."/>
            <person name="Hansen M."/>
            <person name="Howarth C."/>
            <person name="Imamovic A."/>
            <person name="Ireland A."/>
            <person name="Larimer J."/>
            <person name="McCowan C."/>
            <person name="Murphy C."/>
            <person name="Pearson M."/>
            <person name="Poon T.W."/>
            <person name="Priest M."/>
            <person name="Roberts A."/>
            <person name="Saif S."/>
            <person name="Shea T."/>
            <person name="Sykes S."/>
            <person name="Wortman J."/>
            <person name="Nusbaum C."/>
            <person name="Birren B."/>
        </authorList>
    </citation>
    <scope>NUCLEOTIDE SEQUENCE</scope>
    <source>
        <strain evidence="3">26406</strain>
    </source>
</reference>
<feature type="coiled-coil region" evidence="1">
    <location>
        <begin position="85"/>
        <end position="116"/>
    </location>
</feature>
<gene>
    <name evidence="3" type="ORF">FOMG_17353</name>
</gene>
<protein>
    <submittedName>
        <fullName evidence="3">Uncharacterized protein</fullName>
    </submittedName>
</protein>
<evidence type="ECO:0000313" key="3">
    <source>
        <dbReference type="EMBL" id="EXK26074.1"/>
    </source>
</evidence>
<dbReference type="AlphaFoldDB" id="W9Z2S7"/>